<keyword evidence="2" id="KW-0547">Nucleotide-binding</keyword>
<dbReference type="InterPro" id="IPR008334">
    <property type="entry name" value="5'-Nucleotdase_C"/>
</dbReference>
<evidence type="ECO:0000256" key="3">
    <source>
        <dbReference type="SAM" id="MobiDB-lite"/>
    </source>
</evidence>
<evidence type="ECO:0000313" key="6">
    <source>
        <dbReference type="EMBL" id="SJN41631.1"/>
    </source>
</evidence>
<dbReference type="Gene3D" id="3.60.21.10">
    <property type="match status" value="1"/>
</dbReference>
<dbReference type="GO" id="GO:0008768">
    <property type="term" value="F:UDP-sugar diphosphatase activity"/>
    <property type="evidence" value="ECO:0007669"/>
    <property type="project" value="TreeGrafter"/>
</dbReference>
<protein>
    <submittedName>
        <fullName evidence="6">5'-nucleotidase</fullName>
        <ecNumber evidence="6">3.1.3.5</ecNumber>
    </submittedName>
</protein>
<feature type="chain" id="PRO_5039755410" evidence="2">
    <location>
        <begin position="21"/>
        <end position="688"/>
    </location>
</feature>
<dbReference type="Proteomes" id="UP000188342">
    <property type="component" value="Unassembled WGS sequence"/>
</dbReference>
<dbReference type="Pfam" id="PF00149">
    <property type="entry name" value="Metallophos"/>
    <property type="match status" value="1"/>
</dbReference>
<feature type="domain" description="Calcineurin-like phosphoesterase" evidence="4">
    <location>
        <begin position="52"/>
        <end position="276"/>
    </location>
</feature>
<accession>A0A1R4KB46</accession>
<dbReference type="SUPFAM" id="SSF55816">
    <property type="entry name" value="5'-nucleotidase (syn. UDP-sugar hydrolase), C-terminal domain"/>
    <property type="match status" value="1"/>
</dbReference>
<dbReference type="PRINTS" id="PR01607">
    <property type="entry name" value="APYRASEFAMLY"/>
</dbReference>
<dbReference type="GO" id="GO:0000166">
    <property type="term" value="F:nucleotide binding"/>
    <property type="evidence" value="ECO:0007669"/>
    <property type="project" value="UniProtKB-KW"/>
</dbReference>
<proteinExistence type="inferred from homology"/>
<sequence length="688" mass="70944">MLKPGLARAAAAGVAALALAATSAGVADASKASPKPKPGKVVACQQETTKLTLLAFNDFHGRLAASSPDTVAFFGTLEDARQTAGEDHSMVVSSGDNVGASLFPSAVQEDNPTVDVLNAMDIQSSTVGNHELDRGWRDLTGRLTERSEFPYLAANLYTKGTTTPALKPYEIVERDGLKIAVVGAITADLKSLVGTEVFNNVDLGDPVAAVNAQTEALTDGNQANGEADVVVASYHEGAAVSTPKTLDEALTNKPFASIVNETSPKVAAILTGHTHQNYTWQAPVPGTDRTRPVVESGSYGAFVGKVSLTLDNTQPMRPGNNKGKGKGAVKDPGAELRGTVCAASAENLAVKPSAEVPALVAKYPRVAEVQKITTDALSQAKIIGSRVIAKSTAPASRGLKADGTPDNRAVESTMSNMVAQMFFDTLGKGDADFIGVQNPGGTRADLPAGDITYAQAAAILPFANTLMTTQVTGAQVKTMLEQQWQTNADGSIPSRAYLQLGLSKNVSYTYDESRPAGDRITSIAVNGKAIDPAKLYTVGSGNFLITGGDNFRVLAEGQNSRDTGASDLAAWVEWLTANKTVSPSFARGAVSVKETPKTLTAGQATTFTVGAPQGALQTDTLDMKSAGAVANTSLVASIGDVQVGTATVSDGKATLTVTVPESVAKGAAVLTLKATPSGTVVSIPVTIA</sequence>
<gene>
    <name evidence="6" type="ORF">FM114_12910</name>
</gene>
<dbReference type="PANTHER" id="PTHR11575:SF24">
    <property type="entry name" value="5'-NUCLEOTIDASE"/>
    <property type="match status" value="1"/>
</dbReference>
<dbReference type="GO" id="GO:0008253">
    <property type="term" value="F:5'-nucleotidase activity"/>
    <property type="evidence" value="ECO:0007669"/>
    <property type="project" value="UniProtKB-EC"/>
</dbReference>
<feature type="signal peptide" evidence="2">
    <location>
        <begin position="1"/>
        <end position="20"/>
    </location>
</feature>
<dbReference type="AlphaFoldDB" id="A0A1R4KB46"/>
<dbReference type="InterPro" id="IPR004843">
    <property type="entry name" value="Calcineurin-like_PHP"/>
</dbReference>
<evidence type="ECO:0000259" key="4">
    <source>
        <dbReference type="Pfam" id="PF00149"/>
    </source>
</evidence>
<dbReference type="InterPro" id="IPR006179">
    <property type="entry name" value="5_nucleotidase/apyrase"/>
</dbReference>
<evidence type="ECO:0000313" key="7">
    <source>
        <dbReference type="Proteomes" id="UP000188342"/>
    </source>
</evidence>
<dbReference type="OrthoDB" id="1016457at2"/>
<keyword evidence="1 2" id="KW-0732">Signal</keyword>
<dbReference type="STRING" id="1255658.FM114_12910"/>
<feature type="domain" description="5'-Nucleotidase C-terminal" evidence="5">
    <location>
        <begin position="388"/>
        <end position="556"/>
    </location>
</feature>
<dbReference type="SUPFAM" id="SSF56300">
    <property type="entry name" value="Metallo-dependent phosphatases"/>
    <property type="match status" value="1"/>
</dbReference>
<dbReference type="GO" id="GO:0009166">
    <property type="term" value="P:nucleotide catabolic process"/>
    <property type="evidence" value="ECO:0007669"/>
    <property type="project" value="InterPro"/>
</dbReference>
<evidence type="ECO:0000256" key="2">
    <source>
        <dbReference type="RuleBase" id="RU362119"/>
    </source>
</evidence>
<keyword evidence="2 6" id="KW-0378">Hydrolase</keyword>
<organism evidence="6 7">
    <name type="scientific">Luteococcus japonicus LSP_Lj1</name>
    <dbReference type="NCBI Taxonomy" id="1255658"/>
    <lineage>
        <taxon>Bacteria</taxon>
        <taxon>Bacillati</taxon>
        <taxon>Actinomycetota</taxon>
        <taxon>Actinomycetes</taxon>
        <taxon>Propionibacteriales</taxon>
        <taxon>Propionibacteriaceae</taxon>
        <taxon>Luteococcus</taxon>
    </lineage>
</organism>
<dbReference type="PANTHER" id="PTHR11575">
    <property type="entry name" value="5'-NUCLEOTIDASE-RELATED"/>
    <property type="match status" value="1"/>
</dbReference>
<evidence type="ECO:0000259" key="5">
    <source>
        <dbReference type="Pfam" id="PF02872"/>
    </source>
</evidence>
<dbReference type="EMBL" id="FUKQ01000047">
    <property type="protein sequence ID" value="SJN41631.1"/>
    <property type="molecule type" value="Genomic_DNA"/>
</dbReference>
<name>A0A1R4KB46_9ACTN</name>
<dbReference type="Gene3D" id="3.90.780.10">
    <property type="entry name" value="5'-Nucleotidase, C-terminal domain"/>
    <property type="match status" value="1"/>
</dbReference>
<feature type="region of interest" description="Disordered" evidence="3">
    <location>
        <begin position="311"/>
        <end position="332"/>
    </location>
</feature>
<dbReference type="RefSeq" id="WP_094765540.1">
    <property type="nucleotide sequence ID" value="NZ_FUKQ01000047.1"/>
</dbReference>
<comment type="similarity">
    <text evidence="2">Belongs to the 5'-nucleotidase family.</text>
</comment>
<dbReference type="InterPro" id="IPR029052">
    <property type="entry name" value="Metallo-depent_PP-like"/>
</dbReference>
<dbReference type="Pfam" id="PF02872">
    <property type="entry name" value="5_nucleotid_C"/>
    <property type="match status" value="1"/>
</dbReference>
<dbReference type="EC" id="3.1.3.5" evidence="6"/>
<keyword evidence="7" id="KW-1185">Reference proteome</keyword>
<reference evidence="6 7" key="1">
    <citation type="submission" date="2017-02" db="EMBL/GenBank/DDBJ databases">
        <authorList>
            <person name="Peterson S.W."/>
        </authorList>
    </citation>
    <scope>NUCLEOTIDE SEQUENCE [LARGE SCALE GENOMIC DNA]</scope>
    <source>
        <strain evidence="6 7">LSP_Lj1</strain>
    </source>
</reference>
<dbReference type="GO" id="GO:0030288">
    <property type="term" value="C:outer membrane-bounded periplasmic space"/>
    <property type="evidence" value="ECO:0007669"/>
    <property type="project" value="TreeGrafter"/>
</dbReference>
<dbReference type="InterPro" id="IPR036907">
    <property type="entry name" value="5'-Nucleotdase_C_sf"/>
</dbReference>
<evidence type="ECO:0000256" key="1">
    <source>
        <dbReference type="ARBA" id="ARBA00022729"/>
    </source>
</evidence>